<feature type="transmembrane region" description="Helical" evidence="9">
    <location>
        <begin position="446"/>
        <end position="467"/>
    </location>
</feature>
<evidence type="ECO:0000256" key="5">
    <source>
        <dbReference type="ARBA" id="ARBA00022989"/>
    </source>
</evidence>
<evidence type="ECO:0000256" key="7">
    <source>
        <dbReference type="ARBA" id="ARBA00023180"/>
    </source>
</evidence>
<dbReference type="Proteomes" id="UP001177023">
    <property type="component" value="Unassembled WGS sequence"/>
</dbReference>
<feature type="transmembrane region" description="Helical" evidence="9">
    <location>
        <begin position="792"/>
        <end position="813"/>
    </location>
</feature>
<dbReference type="GO" id="GO:0005886">
    <property type="term" value="C:plasma membrane"/>
    <property type="evidence" value="ECO:0007669"/>
    <property type="project" value="UniProtKB-SubCell"/>
</dbReference>
<evidence type="ECO:0000313" key="12">
    <source>
        <dbReference type="Proteomes" id="UP001177023"/>
    </source>
</evidence>
<dbReference type="InterPro" id="IPR051697">
    <property type="entry name" value="Patched_domain-protein"/>
</dbReference>
<evidence type="ECO:0000256" key="8">
    <source>
        <dbReference type="SAM" id="MobiDB-lite"/>
    </source>
</evidence>
<dbReference type="PANTHER" id="PTHR10796:SF90">
    <property type="entry name" value="SSD DOMAIN-CONTAINING PROTEIN"/>
    <property type="match status" value="1"/>
</dbReference>
<dbReference type="SUPFAM" id="SSF82866">
    <property type="entry name" value="Multidrug efflux transporter AcrB transmembrane domain"/>
    <property type="match status" value="2"/>
</dbReference>
<keyword evidence="6 9" id="KW-0472">Membrane</keyword>
<evidence type="ECO:0000256" key="9">
    <source>
        <dbReference type="SAM" id="Phobius"/>
    </source>
</evidence>
<dbReference type="InterPro" id="IPR003392">
    <property type="entry name" value="PTHD_SSD"/>
</dbReference>
<feature type="transmembrane region" description="Helical" evidence="9">
    <location>
        <begin position="531"/>
        <end position="552"/>
    </location>
</feature>
<dbReference type="GO" id="GO:0030659">
    <property type="term" value="C:cytoplasmic vesicle membrane"/>
    <property type="evidence" value="ECO:0007669"/>
    <property type="project" value="TreeGrafter"/>
</dbReference>
<evidence type="ECO:0000256" key="4">
    <source>
        <dbReference type="ARBA" id="ARBA00022692"/>
    </source>
</evidence>
<accession>A0AA36CUP1</accession>
<dbReference type="PROSITE" id="PS50156">
    <property type="entry name" value="SSD"/>
    <property type="match status" value="1"/>
</dbReference>
<feature type="compositionally biased region" description="Polar residues" evidence="8">
    <location>
        <begin position="13"/>
        <end position="25"/>
    </location>
</feature>
<gene>
    <name evidence="11" type="ORF">MSPICULIGERA_LOCUS13930</name>
</gene>
<feature type="transmembrane region" description="Helical" evidence="9">
    <location>
        <begin position="94"/>
        <end position="114"/>
    </location>
</feature>
<evidence type="ECO:0000256" key="1">
    <source>
        <dbReference type="ARBA" id="ARBA00004651"/>
    </source>
</evidence>
<evidence type="ECO:0000259" key="10">
    <source>
        <dbReference type="PROSITE" id="PS50156"/>
    </source>
</evidence>
<reference evidence="11" key="1">
    <citation type="submission" date="2023-06" db="EMBL/GenBank/DDBJ databases">
        <authorList>
            <person name="Delattre M."/>
        </authorList>
    </citation>
    <scope>NUCLEOTIDE SEQUENCE</scope>
    <source>
        <strain evidence="11">AF72</strain>
    </source>
</reference>
<protein>
    <recommendedName>
        <fullName evidence="10">SSD domain-containing protein</fullName>
    </recommendedName>
</protein>
<feature type="region of interest" description="Disordered" evidence="8">
    <location>
        <begin position="963"/>
        <end position="993"/>
    </location>
</feature>
<dbReference type="EMBL" id="CATQJA010002640">
    <property type="protein sequence ID" value="CAJ0575621.1"/>
    <property type="molecule type" value="Genomic_DNA"/>
</dbReference>
<feature type="transmembrane region" description="Helical" evidence="9">
    <location>
        <begin position="368"/>
        <end position="392"/>
    </location>
</feature>
<dbReference type="FunFam" id="1.20.1640.10:FF:000013">
    <property type="entry name" value="PaTched Related family"/>
    <property type="match status" value="1"/>
</dbReference>
<sequence length="993" mass="111908">MVEVGDKMDASAEQENVPTSAETGQGNEGEVEDAADTEPVVPKLDLSEETQLVAQPSETKSSRSRDQKVASLCGYMTLRGMFQLMGRTVGACPWAYLLIGGLLSLNSCGMYWMVLKDRIRDGYTPFDAPSRIETAVVREYWNSSGDPMMTILLFVPRDGGSMHRKTHLDETQRIYNYLNNNFSITHEDREWRFNEMCHPYCAINVVFDTFKKRFDAAYDKVAANKSVDNSDLVNYPLTLIYGVELHLERTFFGVTVRDKDEPWDGSIEGNITNMGHAKVIMMMMRGDKSTRVQEELLAKWEIEAYDYALGQNSSLVELQVVGTEILDAEMIRDGRRMTPFFAAGFGFMVSFVSVCVFFSAVYYDELDWGKILCAGGATLCPILAITSTYGIISFMGLRVNSFMLVMPFLIMGIGVDDSFLMIHSWQRMSRCGYTVVQRLGMVYEEVGPSVTITSLTNFLSFGIGAMTPTPEIRMFCFATALATGIDYIFQAYNIWKAIIHKARNHTGWRLRVEKCSECVLRLYCGLLNNRFFVLLVLTATVCYWYFGIVGLLKIQTRLDTVKILPKDSPLQKPNHLLSNIVWAEYHPVTIMINAPFDVTNKTQTTLFWDMVDEFETLHNAKGPGSSLVWLRDYYQYHANTWGYDQVSGIGNLNDDEARAAAALFQFFVTEVDPRNTNVTYDKLDAFLKHPLYEHWAPFLQWTNRSDGVHVNRFWLTIAYTNTSSWETRIALMQDWRQLIGKYHVLNATVWEPNGMFVDQMLSLKTVALQTGLLTLVCMAVVCAIFIPNPISVFTASLAIASISLGVLGFLSWWNFDLDPVVMAAVLMSIGMSVDFTAHVSYHYQLINKKEIVDGQIVKIKVDGSQEKLVHTLEAVGWPMIQAGVSTVVCILPLLFLQAYSPSVFVATIFLVVCWGVLHGLLVLPAFLGCFPDFLANFNCYRVFFSTSSAKSCRYVPRDDDEETSELVAPANVNNSKTDDNSAKLNKPDSEPCV</sequence>
<evidence type="ECO:0000256" key="3">
    <source>
        <dbReference type="ARBA" id="ARBA00022475"/>
    </source>
</evidence>
<dbReference type="Pfam" id="PF02460">
    <property type="entry name" value="Patched"/>
    <property type="match status" value="1"/>
</dbReference>
<proteinExistence type="inferred from homology"/>
<feature type="compositionally biased region" description="Basic and acidic residues" evidence="8">
    <location>
        <begin position="1"/>
        <end position="10"/>
    </location>
</feature>
<evidence type="ECO:0000256" key="2">
    <source>
        <dbReference type="ARBA" id="ARBA00005585"/>
    </source>
</evidence>
<feature type="transmembrane region" description="Helical" evidence="9">
    <location>
        <begin position="875"/>
        <end position="896"/>
    </location>
</feature>
<comment type="subcellular location">
    <subcellularLocation>
        <location evidence="1">Cell membrane</location>
        <topology evidence="1">Multi-pass membrane protein</topology>
    </subcellularLocation>
</comment>
<evidence type="ECO:0000313" key="11">
    <source>
        <dbReference type="EMBL" id="CAJ0575621.1"/>
    </source>
</evidence>
<feature type="compositionally biased region" description="Polar residues" evidence="8">
    <location>
        <begin position="49"/>
        <end position="59"/>
    </location>
</feature>
<feature type="non-terminal residue" evidence="11">
    <location>
        <position position="993"/>
    </location>
</feature>
<feature type="domain" description="SSD" evidence="10">
    <location>
        <begin position="344"/>
        <end position="490"/>
    </location>
</feature>
<keyword evidence="5 9" id="KW-1133">Transmembrane helix</keyword>
<feature type="transmembrane region" description="Helical" evidence="9">
    <location>
        <begin position="404"/>
        <end position="426"/>
    </location>
</feature>
<dbReference type="Gene3D" id="1.20.1640.10">
    <property type="entry name" value="Multidrug efflux transporter AcrB transmembrane domain"/>
    <property type="match status" value="2"/>
</dbReference>
<keyword evidence="3" id="KW-1003">Cell membrane</keyword>
<organism evidence="11 12">
    <name type="scientific">Mesorhabditis spiculigera</name>
    <dbReference type="NCBI Taxonomy" id="96644"/>
    <lineage>
        <taxon>Eukaryota</taxon>
        <taxon>Metazoa</taxon>
        <taxon>Ecdysozoa</taxon>
        <taxon>Nematoda</taxon>
        <taxon>Chromadorea</taxon>
        <taxon>Rhabditida</taxon>
        <taxon>Rhabditina</taxon>
        <taxon>Rhabditomorpha</taxon>
        <taxon>Rhabditoidea</taxon>
        <taxon>Rhabditidae</taxon>
        <taxon>Mesorhabditinae</taxon>
        <taxon>Mesorhabditis</taxon>
    </lineage>
</organism>
<name>A0AA36CUP1_9BILA</name>
<feature type="compositionally biased region" description="Basic and acidic residues" evidence="8">
    <location>
        <begin position="976"/>
        <end position="993"/>
    </location>
</feature>
<dbReference type="PANTHER" id="PTHR10796">
    <property type="entry name" value="PATCHED-RELATED"/>
    <property type="match status" value="1"/>
</dbReference>
<comment type="caution">
    <text evidence="11">The sequence shown here is derived from an EMBL/GenBank/DDBJ whole genome shotgun (WGS) entry which is preliminary data.</text>
</comment>
<feature type="transmembrane region" description="Helical" evidence="9">
    <location>
        <begin position="340"/>
        <end position="362"/>
    </location>
</feature>
<feature type="transmembrane region" description="Helical" evidence="9">
    <location>
        <begin position="766"/>
        <end position="786"/>
    </location>
</feature>
<feature type="transmembrane region" description="Helical" evidence="9">
    <location>
        <begin position="820"/>
        <end position="841"/>
    </location>
</feature>
<keyword evidence="4 9" id="KW-0812">Transmembrane</keyword>
<keyword evidence="12" id="KW-1185">Reference proteome</keyword>
<feature type="transmembrane region" description="Helical" evidence="9">
    <location>
        <begin position="903"/>
        <end position="927"/>
    </location>
</feature>
<feature type="region of interest" description="Disordered" evidence="8">
    <location>
        <begin position="1"/>
        <end position="66"/>
    </location>
</feature>
<evidence type="ECO:0000256" key="6">
    <source>
        <dbReference type="ARBA" id="ARBA00023136"/>
    </source>
</evidence>
<dbReference type="GO" id="GO:0018996">
    <property type="term" value="P:molting cycle, collagen and cuticulin-based cuticle"/>
    <property type="evidence" value="ECO:0007669"/>
    <property type="project" value="TreeGrafter"/>
</dbReference>
<comment type="similarity">
    <text evidence="2">Belongs to the patched family.</text>
</comment>
<keyword evidence="7" id="KW-0325">Glycoprotein</keyword>
<dbReference type="AlphaFoldDB" id="A0AA36CUP1"/>
<dbReference type="InterPro" id="IPR000731">
    <property type="entry name" value="SSD"/>
</dbReference>
<dbReference type="GO" id="GO:0006897">
    <property type="term" value="P:endocytosis"/>
    <property type="evidence" value="ECO:0007669"/>
    <property type="project" value="TreeGrafter"/>
</dbReference>